<dbReference type="PROSITE" id="PS51480">
    <property type="entry name" value="DHAL"/>
    <property type="match status" value="1"/>
</dbReference>
<organism evidence="2 3">
    <name type="scientific">Stackebrandtia endophytica</name>
    <dbReference type="NCBI Taxonomy" id="1496996"/>
    <lineage>
        <taxon>Bacteria</taxon>
        <taxon>Bacillati</taxon>
        <taxon>Actinomycetota</taxon>
        <taxon>Actinomycetes</taxon>
        <taxon>Glycomycetales</taxon>
        <taxon>Glycomycetaceae</taxon>
        <taxon>Stackebrandtia</taxon>
    </lineage>
</organism>
<proteinExistence type="predicted"/>
<dbReference type="RefSeq" id="WP_142043381.1">
    <property type="nucleotide sequence ID" value="NZ_JBHTGS010000003.1"/>
</dbReference>
<reference evidence="2 3" key="1">
    <citation type="submission" date="2019-06" db="EMBL/GenBank/DDBJ databases">
        <title>Sequencing the genomes of 1000 actinobacteria strains.</title>
        <authorList>
            <person name="Klenk H.-P."/>
        </authorList>
    </citation>
    <scope>NUCLEOTIDE SEQUENCE [LARGE SCALE GENOMIC DNA]</scope>
    <source>
        <strain evidence="2 3">DSM 45928</strain>
    </source>
</reference>
<feature type="domain" description="DhaL" evidence="1">
    <location>
        <begin position="14"/>
        <end position="210"/>
    </location>
</feature>
<evidence type="ECO:0000259" key="1">
    <source>
        <dbReference type="PROSITE" id="PS51480"/>
    </source>
</evidence>
<sequence>MPVAGKQLTALDVVAVRSWYRNSLAALSRHRRIVNELNVFPVPDGDTGTNLATTMAAACAECDRIPDADLATVTAGAARGALLAARGNSGVILAQLLQGLADSWTGDVVDATALAAGLTKAAEVAAEAVAEPAEGTILTVATQAADAAAQRVRPRGTERSGELAEMAVAVAEAAATAVAATVDQLPALSRAGVVDAGGLGLALILAELAGVVTGHSGQVADLLRDTDRPGRGTAGRQVMRESGSPEFGFEVQYLLNTDADAIGRLRPVLSQLGDSVAIVGAAAAESDATRTWNVHVHTNDVGAAVEAGIALGRLHRLSVTRFADHAPEPTSHHDADRAIVVVTVDAGLASIITGEGARPLTGTELTSARIVRAIRATGAEDVVILAEPVHRAAAEAAARDARRVGFRVLLVPIQAPVQALAALAVRDTSRRLDQDAIAMAEAAGSCRFGEVVIATDEALTTVGRCMPGDCLAMADGEVVLIGGDPLAVAGGLVDRLCGAGTELLTLIAGSQLSESVRRGIDRHLADVWPLVELQWLETRQNDHLLWIGAE</sequence>
<dbReference type="InterPro" id="IPR036117">
    <property type="entry name" value="DhaL_dom_sf"/>
</dbReference>
<dbReference type="GO" id="GO:0006071">
    <property type="term" value="P:glycerol metabolic process"/>
    <property type="evidence" value="ECO:0007669"/>
    <property type="project" value="InterPro"/>
</dbReference>
<comment type="caution">
    <text evidence="2">The sequence shown here is derived from an EMBL/GenBank/DDBJ whole genome shotgun (WGS) entry which is preliminary data.</text>
</comment>
<dbReference type="OrthoDB" id="9760324at2"/>
<dbReference type="Gene3D" id="1.25.40.340">
    <property type="match status" value="1"/>
</dbReference>
<dbReference type="AlphaFoldDB" id="A0A543B1H6"/>
<dbReference type="SUPFAM" id="SSF101473">
    <property type="entry name" value="DhaL-like"/>
    <property type="match status" value="1"/>
</dbReference>
<dbReference type="EMBL" id="VFOW01000001">
    <property type="protein sequence ID" value="TQL78669.1"/>
    <property type="molecule type" value="Genomic_DNA"/>
</dbReference>
<dbReference type="InterPro" id="IPR033470">
    <property type="entry name" value="FakA-like_C"/>
</dbReference>
<keyword evidence="3" id="KW-1185">Reference proteome</keyword>
<accession>A0A543B1H6</accession>
<dbReference type="Pfam" id="PF21645">
    <property type="entry name" value="FakA-like_M"/>
    <property type="match status" value="1"/>
</dbReference>
<dbReference type="InParanoid" id="A0A543B1H6"/>
<evidence type="ECO:0000313" key="3">
    <source>
        <dbReference type="Proteomes" id="UP000317043"/>
    </source>
</evidence>
<dbReference type="InterPro" id="IPR050270">
    <property type="entry name" value="DegV_domain_contain"/>
</dbReference>
<evidence type="ECO:0000313" key="2">
    <source>
        <dbReference type="EMBL" id="TQL78669.1"/>
    </source>
</evidence>
<dbReference type="Pfam" id="PF13684">
    <property type="entry name" value="FakA-like_C"/>
    <property type="match status" value="1"/>
</dbReference>
<dbReference type="PANTHER" id="PTHR33434:SF4">
    <property type="entry name" value="PHOSPHATASE PROTEIN"/>
    <property type="match status" value="1"/>
</dbReference>
<dbReference type="SMART" id="SM01121">
    <property type="entry name" value="Dak1_2"/>
    <property type="match status" value="1"/>
</dbReference>
<dbReference type="GO" id="GO:0004371">
    <property type="term" value="F:glycerone kinase activity"/>
    <property type="evidence" value="ECO:0007669"/>
    <property type="project" value="InterPro"/>
</dbReference>
<dbReference type="Proteomes" id="UP000317043">
    <property type="component" value="Unassembled WGS sequence"/>
</dbReference>
<protein>
    <recommendedName>
        <fullName evidence="1">DhaL domain-containing protein</fullName>
    </recommendedName>
</protein>
<dbReference type="FunCoup" id="A0A543B1H6">
    <property type="interactions" value="1"/>
</dbReference>
<gene>
    <name evidence="2" type="ORF">FB566_4260</name>
</gene>
<dbReference type="Pfam" id="PF02734">
    <property type="entry name" value="Dak2"/>
    <property type="match status" value="1"/>
</dbReference>
<dbReference type="SMART" id="SM01120">
    <property type="entry name" value="Dak2"/>
    <property type="match status" value="1"/>
</dbReference>
<name>A0A543B1H6_9ACTN</name>
<dbReference type="InterPro" id="IPR004007">
    <property type="entry name" value="DhaL_dom"/>
</dbReference>
<dbReference type="InterPro" id="IPR048394">
    <property type="entry name" value="FakA-like_M"/>
</dbReference>
<dbReference type="PANTHER" id="PTHR33434">
    <property type="entry name" value="DEGV DOMAIN-CONTAINING PROTEIN DR_1986-RELATED"/>
    <property type="match status" value="1"/>
</dbReference>